<keyword evidence="3" id="KW-1185">Reference proteome</keyword>
<reference evidence="2 3" key="1">
    <citation type="submission" date="2013-02" db="EMBL/GenBank/DDBJ databases">
        <title>The Genome Sequence of Enterococcus caccae BAA-1240.</title>
        <authorList>
            <consortium name="The Broad Institute Genome Sequencing Platform"/>
            <consortium name="The Broad Institute Genome Sequencing Center for Infectious Disease"/>
            <person name="Earl A.M."/>
            <person name="Gilmore M.S."/>
            <person name="Lebreton F."/>
            <person name="Walker B."/>
            <person name="Young S.K."/>
            <person name="Zeng Q."/>
            <person name="Gargeya S."/>
            <person name="Fitzgerald M."/>
            <person name="Haas B."/>
            <person name="Abouelleil A."/>
            <person name="Alvarado L."/>
            <person name="Arachchi H.M."/>
            <person name="Berlin A.M."/>
            <person name="Chapman S.B."/>
            <person name="Dewar J."/>
            <person name="Goldberg J."/>
            <person name="Griggs A."/>
            <person name="Gujja S."/>
            <person name="Hansen M."/>
            <person name="Howarth C."/>
            <person name="Imamovic A."/>
            <person name="Larimer J."/>
            <person name="McCowan C."/>
            <person name="Murphy C."/>
            <person name="Neiman D."/>
            <person name="Pearson M."/>
            <person name="Priest M."/>
            <person name="Roberts A."/>
            <person name="Saif S."/>
            <person name="Shea T."/>
            <person name="Sisk P."/>
            <person name="Sykes S."/>
            <person name="Wortman J."/>
            <person name="Nusbaum C."/>
            <person name="Birren B."/>
        </authorList>
    </citation>
    <scope>NUCLEOTIDE SEQUENCE [LARGE SCALE GENOMIC DNA]</scope>
    <source>
        <strain evidence="2 3">ATCC BAA-1240</strain>
    </source>
</reference>
<comment type="caution">
    <text evidence="2">The sequence shown here is derived from an EMBL/GenBank/DDBJ whole genome shotgun (WGS) entry which is preliminary data.</text>
</comment>
<feature type="region of interest" description="Disordered" evidence="1">
    <location>
        <begin position="183"/>
        <end position="223"/>
    </location>
</feature>
<dbReference type="PATRIC" id="fig|1158612.3.peg.1513"/>
<evidence type="ECO:0000313" key="2">
    <source>
        <dbReference type="EMBL" id="EOL45729.1"/>
    </source>
</evidence>
<feature type="region of interest" description="Disordered" evidence="1">
    <location>
        <begin position="240"/>
        <end position="271"/>
    </location>
</feature>
<dbReference type="OrthoDB" id="9771173at2"/>
<dbReference type="AlphaFoldDB" id="R3TVU6"/>
<accession>R3TVU6</accession>
<dbReference type="STRING" id="317735.RU98_GL002248"/>
<protein>
    <submittedName>
        <fullName evidence="2">Uncharacterized protein</fullName>
    </submittedName>
</protein>
<feature type="compositionally biased region" description="Polar residues" evidence="1">
    <location>
        <begin position="187"/>
        <end position="197"/>
    </location>
</feature>
<evidence type="ECO:0000256" key="1">
    <source>
        <dbReference type="SAM" id="MobiDB-lite"/>
    </source>
</evidence>
<evidence type="ECO:0000313" key="3">
    <source>
        <dbReference type="Proteomes" id="UP000013840"/>
    </source>
</evidence>
<dbReference type="EMBL" id="AJAU01000017">
    <property type="protein sequence ID" value="EOL45729.1"/>
    <property type="molecule type" value="Genomic_DNA"/>
</dbReference>
<gene>
    <name evidence="2" type="ORF">UC7_01526</name>
</gene>
<organism evidence="2 3">
    <name type="scientific">Enterococcus caccae ATCC BAA-1240</name>
    <dbReference type="NCBI Taxonomy" id="1158612"/>
    <lineage>
        <taxon>Bacteria</taxon>
        <taxon>Bacillati</taxon>
        <taxon>Bacillota</taxon>
        <taxon>Bacilli</taxon>
        <taxon>Lactobacillales</taxon>
        <taxon>Enterococcaceae</taxon>
        <taxon>Enterococcus</taxon>
    </lineage>
</organism>
<name>R3TVU6_9ENTE</name>
<dbReference type="eggNOG" id="ENOG5032DFC">
    <property type="taxonomic scope" value="Bacteria"/>
</dbReference>
<dbReference type="Proteomes" id="UP000013840">
    <property type="component" value="Unassembled WGS sequence"/>
</dbReference>
<sequence length="271" mass="30277">MKKVAKKVWNGAKAVWNAVVLSSPCALRSWSGMLSGIYYVGNCGGRTYYPQQNYVSVNYIRGRNGQPVGYQTYNQALYYQSAAYRYQVQVARAQATRAAATVRIKKVCDTADRKWTGKKSSEEQLKEFEKKYGKSKIMKNEILFIPGGGAIGLLGKAKNTLDWAKNAIGIGKIFQSASEALSEESSVTSNQGNTYDDTPSKKHKKVTGSADRTGEPNSSVDIYDKSGKIKTRRWYDEDGNAVRDIDYDDHGNPTRHPEVPHEHTWKDGVRK</sequence>
<proteinExistence type="predicted"/>